<gene>
    <name evidence="2" type="ORF">ACFQ0I_14580</name>
</gene>
<dbReference type="InterPro" id="IPR042267">
    <property type="entry name" value="VTC_sf"/>
</dbReference>
<sequence length="252" mass="29709">MSQISNSLKQEIQNLSPISLEEMDDVKLMKRTDTKFVIHEKDLASILKQVQDQYRVVEIKGNRVTTYSSLYFDTPEQKFYKDHHNGKNNRTKIRIRKYVESDICFLEIKQKDGKGNTNKSRISIKDFEPDLLKTSIEFIQKTTNETYDLEPIICNQFNRVTLVNKAAKERLTIDLNLSFKKDGKFKTYNDLVIIELKQERFNRNSPIVKELKSKQINPYSISKYCIGMISIYDNLKYNRFKEKLIKINKITA</sequence>
<evidence type="ECO:0000313" key="2">
    <source>
        <dbReference type="EMBL" id="MFD0837003.1"/>
    </source>
</evidence>
<feature type="domain" description="VTC" evidence="1">
    <location>
        <begin position="30"/>
        <end position="231"/>
    </location>
</feature>
<evidence type="ECO:0000313" key="3">
    <source>
        <dbReference type="Proteomes" id="UP001597011"/>
    </source>
</evidence>
<dbReference type="Gene3D" id="3.20.100.30">
    <property type="entry name" value="VTC, catalytic tunnel domain"/>
    <property type="match status" value="1"/>
</dbReference>
<accession>A0ABW3BVR5</accession>
<dbReference type="CDD" id="cd07750">
    <property type="entry name" value="PolyPPase_VTC_like"/>
    <property type="match status" value="1"/>
</dbReference>
<dbReference type="RefSeq" id="WP_379943497.1">
    <property type="nucleotide sequence ID" value="NZ_JBHTIB010000015.1"/>
</dbReference>
<name>A0ABW3BVR5_9FLAO</name>
<proteinExistence type="predicted"/>
<keyword evidence="3" id="KW-1185">Reference proteome</keyword>
<comment type="caution">
    <text evidence="2">The sequence shown here is derived from an EMBL/GenBank/DDBJ whole genome shotgun (WGS) entry which is preliminary data.</text>
</comment>
<organism evidence="2 3">
    <name type="scientific">Mariniflexile aquimaris</name>
    <dbReference type="NCBI Taxonomy" id="881009"/>
    <lineage>
        <taxon>Bacteria</taxon>
        <taxon>Pseudomonadati</taxon>
        <taxon>Bacteroidota</taxon>
        <taxon>Flavobacteriia</taxon>
        <taxon>Flavobacteriales</taxon>
        <taxon>Flavobacteriaceae</taxon>
        <taxon>Mariniflexile</taxon>
    </lineage>
</organism>
<protein>
    <submittedName>
        <fullName evidence="2">Polyphosphate polymerase domain-containing protein</fullName>
    </submittedName>
</protein>
<dbReference type="EMBL" id="JBHTIB010000015">
    <property type="protein sequence ID" value="MFD0837003.1"/>
    <property type="molecule type" value="Genomic_DNA"/>
</dbReference>
<evidence type="ECO:0000259" key="1">
    <source>
        <dbReference type="Pfam" id="PF09359"/>
    </source>
</evidence>
<dbReference type="InterPro" id="IPR018966">
    <property type="entry name" value="VTC_domain"/>
</dbReference>
<dbReference type="Proteomes" id="UP001597011">
    <property type="component" value="Unassembled WGS sequence"/>
</dbReference>
<reference evidence="3" key="1">
    <citation type="journal article" date="2019" name="Int. J. Syst. Evol. Microbiol.">
        <title>The Global Catalogue of Microorganisms (GCM) 10K type strain sequencing project: providing services to taxonomists for standard genome sequencing and annotation.</title>
        <authorList>
            <consortium name="The Broad Institute Genomics Platform"/>
            <consortium name="The Broad Institute Genome Sequencing Center for Infectious Disease"/>
            <person name="Wu L."/>
            <person name="Ma J."/>
        </authorList>
    </citation>
    <scope>NUCLEOTIDE SEQUENCE [LARGE SCALE GENOMIC DNA]</scope>
    <source>
        <strain evidence="3">CCUG 60529</strain>
    </source>
</reference>
<dbReference type="Pfam" id="PF09359">
    <property type="entry name" value="VTC"/>
    <property type="match status" value="1"/>
</dbReference>